<dbReference type="Proteomes" id="UP000823941">
    <property type="component" value="Chromosome 22"/>
</dbReference>
<evidence type="ECO:0000256" key="2">
    <source>
        <dbReference type="SAM" id="Phobius"/>
    </source>
</evidence>
<feature type="compositionally biased region" description="Low complexity" evidence="1">
    <location>
        <begin position="27"/>
        <end position="59"/>
    </location>
</feature>
<proteinExistence type="predicted"/>
<dbReference type="PANTHER" id="PTHR40141:SF2">
    <property type="entry name" value="3',5'-CYCLIC-AMP PHOSPHODIESTERASE"/>
    <property type="match status" value="1"/>
</dbReference>
<accession>A0ABQ7Q3P0</accession>
<keyword evidence="2" id="KW-0472">Membrane</keyword>
<evidence type="ECO:0000256" key="1">
    <source>
        <dbReference type="SAM" id="MobiDB-lite"/>
    </source>
</evidence>
<feature type="region of interest" description="Disordered" evidence="1">
    <location>
        <begin position="27"/>
        <end position="91"/>
    </location>
</feature>
<evidence type="ECO:0000313" key="3">
    <source>
        <dbReference type="EMBL" id="KAG7299370.1"/>
    </source>
</evidence>
<reference evidence="3 4" key="1">
    <citation type="submission" date="2021-06" db="EMBL/GenBank/DDBJ databases">
        <title>A haploid diamondback moth (Plutella xylostella L.) genome assembly resolves 31 chromosomes and identifies a diamide resistance mutation.</title>
        <authorList>
            <person name="Ward C.M."/>
            <person name="Perry K.D."/>
            <person name="Baker G."/>
            <person name="Powis K."/>
            <person name="Heckel D.G."/>
            <person name="Baxter S.W."/>
        </authorList>
    </citation>
    <scope>NUCLEOTIDE SEQUENCE [LARGE SCALE GENOMIC DNA]</scope>
    <source>
        <strain evidence="3 4">LV</strain>
        <tissue evidence="3">Single pupa</tissue>
    </source>
</reference>
<gene>
    <name evidence="3" type="ORF">JYU34_016306</name>
</gene>
<feature type="transmembrane region" description="Helical" evidence="2">
    <location>
        <begin position="332"/>
        <end position="352"/>
    </location>
</feature>
<keyword evidence="4" id="KW-1185">Reference proteome</keyword>
<sequence length="356" mass="38657">MEEEDDESRSRRMKLAAFSSLNARVVTAESASMSTSTSVRAQTSAESTETTTLSSISTAQYSDRSFVSKSTFSRSGTSSSSQEEEAAVQATLTSGQYLAAARVESARSMESLRPGKETSPARPASSCARHTRSFLTASERDVREARGLPARRALSGEDMGCSAERRRGLFAGSERRVLQQLSLPPPERRLTILSPHSPQAGGELAWPAPGIRGRRKKGMVLPKLILPRADSDGSDVFFESFDVENGGAAGAAGARSPLDGGSPSAALVLQAMPQRRESFLYRSDSDFEMSPKSMSRNSSIASERFKDTEAAQLDRAYVFTHDARPLSLPLFLFPWLALLPAFFCFSLMFTVVHCSR</sequence>
<feature type="compositionally biased region" description="Low complexity" evidence="1">
    <location>
        <begin position="68"/>
        <end position="81"/>
    </location>
</feature>
<protein>
    <recommendedName>
        <fullName evidence="5">Transmembrane protein</fullName>
    </recommendedName>
</protein>
<dbReference type="PANTHER" id="PTHR40141">
    <property type="entry name" value="3',5'-CYCLIC-AMP PHOSPHODIESTERASE-RELATED"/>
    <property type="match status" value="1"/>
</dbReference>
<dbReference type="EMBL" id="JAHIBW010000022">
    <property type="protein sequence ID" value="KAG7299370.1"/>
    <property type="molecule type" value="Genomic_DNA"/>
</dbReference>
<feature type="region of interest" description="Disordered" evidence="1">
    <location>
        <begin position="103"/>
        <end position="142"/>
    </location>
</feature>
<evidence type="ECO:0000313" key="4">
    <source>
        <dbReference type="Proteomes" id="UP000823941"/>
    </source>
</evidence>
<comment type="caution">
    <text evidence="3">The sequence shown here is derived from an EMBL/GenBank/DDBJ whole genome shotgun (WGS) entry which is preliminary data.</text>
</comment>
<organism evidence="3 4">
    <name type="scientific">Plutella xylostella</name>
    <name type="common">Diamondback moth</name>
    <name type="synonym">Plutella maculipennis</name>
    <dbReference type="NCBI Taxonomy" id="51655"/>
    <lineage>
        <taxon>Eukaryota</taxon>
        <taxon>Metazoa</taxon>
        <taxon>Ecdysozoa</taxon>
        <taxon>Arthropoda</taxon>
        <taxon>Hexapoda</taxon>
        <taxon>Insecta</taxon>
        <taxon>Pterygota</taxon>
        <taxon>Neoptera</taxon>
        <taxon>Endopterygota</taxon>
        <taxon>Lepidoptera</taxon>
        <taxon>Glossata</taxon>
        <taxon>Ditrysia</taxon>
        <taxon>Yponomeutoidea</taxon>
        <taxon>Plutellidae</taxon>
        <taxon>Plutella</taxon>
    </lineage>
</organism>
<evidence type="ECO:0008006" key="5">
    <source>
        <dbReference type="Google" id="ProtNLM"/>
    </source>
</evidence>
<keyword evidence="2" id="KW-1133">Transmembrane helix</keyword>
<keyword evidence="2" id="KW-0812">Transmembrane</keyword>
<name>A0ABQ7Q3P0_PLUXY</name>